<feature type="chain" id="PRO_5011984450" description="DUF4377 domain-containing protein" evidence="1">
    <location>
        <begin position="20"/>
        <end position="112"/>
    </location>
</feature>
<evidence type="ECO:0000313" key="3">
    <source>
        <dbReference type="Proteomes" id="UP000190150"/>
    </source>
</evidence>
<dbReference type="RefSeq" id="WP_079645717.1">
    <property type="nucleotide sequence ID" value="NZ_FUZF01000026.1"/>
</dbReference>
<evidence type="ECO:0000256" key="1">
    <source>
        <dbReference type="SAM" id="SignalP"/>
    </source>
</evidence>
<dbReference type="Proteomes" id="UP000190150">
    <property type="component" value="Unassembled WGS sequence"/>
</dbReference>
<protein>
    <recommendedName>
        <fullName evidence="4">DUF4377 domain-containing protein</fullName>
    </recommendedName>
</protein>
<name>A0A1T5GHS6_9SPHI</name>
<accession>A0A1T5GHS6</accession>
<dbReference type="EMBL" id="FUZF01000026">
    <property type="protein sequence ID" value="SKC07968.1"/>
    <property type="molecule type" value="Genomic_DNA"/>
</dbReference>
<gene>
    <name evidence="2" type="ORF">SAMN05660841_04078</name>
</gene>
<sequence>MRIPYIFAFAIVIWTVVSSCTTGSNVTNDPKVYNLPWRSPSSDELIEIGQLLVQNDITGCGEYHVKEITKNEYVLACTADGKQWRYFTVWPKVDKNIYSVTDEMEKKLTPPY</sequence>
<organism evidence="2 3">
    <name type="scientific">Sphingobacterium nematocida</name>
    <dbReference type="NCBI Taxonomy" id="1513896"/>
    <lineage>
        <taxon>Bacteria</taxon>
        <taxon>Pseudomonadati</taxon>
        <taxon>Bacteroidota</taxon>
        <taxon>Sphingobacteriia</taxon>
        <taxon>Sphingobacteriales</taxon>
        <taxon>Sphingobacteriaceae</taxon>
        <taxon>Sphingobacterium</taxon>
    </lineage>
</organism>
<dbReference type="AlphaFoldDB" id="A0A1T5GHS6"/>
<reference evidence="3" key="1">
    <citation type="submission" date="2017-02" db="EMBL/GenBank/DDBJ databases">
        <authorList>
            <person name="Varghese N."/>
            <person name="Submissions S."/>
        </authorList>
    </citation>
    <scope>NUCLEOTIDE SEQUENCE [LARGE SCALE GENOMIC DNA]</scope>
    <source>
        <strain evidence="3">DSM 24091</strain>
    </source>
</reference>
<feature type="signal peptide" evidence="1">
    <location>
        <begin position="1"/>
        <end position="19"/>
    </location>
</feature>
<dbReference type="PROSITE" id="PS51257">
    <property type="entry name" value="PROKAR_LIPOPROTEIN"/>
    <property type="match status" value="1"/>
</dbReference>
<keyword evidence="3" id="KW-1185">Reference proteome</keyword>
<evidence type="ECO:0008006" key="4">
    <source>
        <dbReference type="Google" id="ProtNLM"/>
    </source>
</evidence>
<keyword evidence="1" id="KW-0732">Signal</keyword>
<evidence type="ECO:0000313" key="2">
    <source>
        <dbReference type="EMBL" id="SKC07968.1"/>
    </source>
</evidence>
<proteinExistence type="predicted"/>
<dbReference type="STRING" id="1513896.SAMN05660841_04078"/>
<dbReference type="OrthoDB" id="1271222at2"/>